<dbReference type="InterPro" id="IPR050882">
    <property type="entry name" value="Prepilin_peptidase/N-MTase"/>
</dbReference>
<organism evidence="4 5">
    <name type="scientific">Agrococcus carbonis</name>
    <dbReference type="NCBI Taxonomy" id="684552"/>
    <lineage>
        <taxon>Bacteria</taxon>
        <taxon>Bacillati</taxon>
        <taxon>Actinomycetota</taxon>
        <taxon>Actinomycetes</taxon>
        <taxon>Micrococcales</taxon>
        <taxon>Microbacteriaceae</taxon>
        <taxon>Agrococcus</taxon>
    </lineage>
</organism>
<protein>
    <submittedName>
        <fullName evidence="4">Type IV leader peptidase family protein</fullName>
    </submittedName>
</protein>
<reference evidence="5" key="1">
    <citation type="submission" date="2016-10" db="EMBL/GenBank/DDBJ databases">
        <authorList>
            <person name="Varghese N."/>
            <person name="Submissions S."/>
        </authorList>
    </citation>
    <scope>NUCLEOTIDE SEQUENCE [LARGE SCALE GENOMIC DNA]</scope>
    <source>
        <strain evidence="5">DSM 22965</strain>
    </source>
</reference>
<feature type="transmembrane region" description="Helical" evidence="2">
    <location>
        <begin position="100"/>
        <end position="119"/>
    </location>
</feature>
<evidence type="ECO:0000256" key="1">
    <source>
        <dbReference type="ARBA" id="ARBA00005801"/>
    </source>
</evidence>
<dbReference type="PANTHER" id="PTHR30487:SF0">
    <property type="entry name" value="PREPILIN LEADER PEPTIDASE_N-METHYLTRANSFERASE-RELATED"/>
    <property type="match status" value="1"/>
</dbReference>
<evidence type="ECO:0000256" key="2">
    <source>
        <dbReference type="SAM" id="Phobius"/>
    </source>
</evidence>
<keyword evidence="5" id="KW-1185">Reference proteome</keyword>
<keyword evidence="2" id="KW-0812">Transmembrane</keyword>
<dbReference type="STRING" id="684552.SAMN04489719_2198"/>
<keyword evidence="2" id="KW-0472">Membrane</keyword>
<dbReference type="GO" id="GO:0005886">
    <property type="term" value="C:plasma membrane"/>
    <property type="evidence" value="ECO:0007669"/>
    <property type="project" value="TreeGrafter"/>
</dbReference>
<gene>
    <name evidence="4" type="ORF">SAMN04489719_2198</name>
</gene>
<dbReference type="GO" id="GO:0006465">
    <property type="term" value="P:signal peptide processing"/>
    <property type="evidence" value="ECO:0007669"/>
    <property type="project" value="TreeGrafter"/>
</dbReference>
<evidence type="ECO:0000313" key="5">
    <source>
        <dbReference type="Proteomes" id="UP000199649"/>
    </source>
</evidence>
<evidence type="ECO:0000313" key="4">
    <source>
        <dbReference type="EMBL" id="SDS38543.1"/>
    </source>
</evidence>
<dbReference type="EMBL" id="LT629734">
    <property type="protein sequence ID" value="SDS38543.1"/>
    <property type="molecule type" value="Genomic_DNA"/>
</dbReference>
<proteinExistence type="inferred from homology"/>
<keyword evidence="2" id="KW-1133">Transmembrane helix</keyword>
<comment type="similarity">
    <text evidence="1">Belongs to the peptidase A24 family.</text>
</comment>
<feature type="transmembrane region" description="Helical" evidence="2">
    <location>
        <begin position="77"/>
        <end position="94"/>
    </location>
</feature>
<feature type="transmembrane region" description="Helical" evidence="2">
    <location>
        <begin position="131"/>
        <end position="164"/>
    </location>
</feature>
<dbReference type="InterPro" id="IPR000045">
    <property type="entry name" value="Prepilin_IV_endopep_pep"/>
</dbReference>
<feature type="transmembrane region" description="Helical" evidence="2">
    <location>
        <begin position="170"/>
        <end position="188"/>
    </location>
</feature>
<dbReference type="PANTHER" id="PTHR30487">
    <property type="entry name" value="TYPE 4 PREPILIN-LIKE PROTEINS LEADER PEPTIDE-PROCESSING ENZYME"/>
    <property type="match status" value="1"/>
</dbReference>
<feature type="transmembrane region" description="Helical" evidence="2">
    <location>
        <begin position="48"/>
        <end position="65"/>
    </location>
</feature>
<sequence>MTRVPIADRADVEPLSAPPPLRLHPLDLVGVLLAAATAAVLARAGHDLVAIAPLAAAAAAAPALARIDLAERRLPNALTLPLLAVAAAACAVRFSTGDLAPLVGLGCGALLLVMAVAGGMGMGDVKLGAGLALATATLGWAVPLVALAASVVVGGVAGAVALAAGRRSVAFGPWLLVGAALAVWAAALRVV</sequence>
<evidence type="ECO:0000259" key="3">
    <source>
        <dbReference type="Pfam" id="PF01478"/>
    </source>
</evidence>
<name>A0A1H1RS83_9MICO</name>
<dbReference type="RefSeq" id="WP_092667046.1">
    <property type="nucleotide sequence ID" value="NZ_LT629734.1"/>
</dbReference>
<dbReference type="Proteomes" id="UP000199649">
    <property type="component" value="Chromosome I"/>
</dbReference>
<dbReference type="Gene3D" id="1.20.120.1220">
    <property type="match status" value="1"/>
</dbReference>
<accession>A0A1H1RS83</accession>
<dbReference type="AlphaFoldDB" id="A0A1H1RS83"/>
<feature type="domain" description="Prepilin type IV endopeptidase peptidase" evidence="3">
    <location>
        <begin position="61"/>
        <end position="156"/>
    </location>
</feature>
<dbReference type="Pfam" id="PF01478">
    <property type="entry name" value="Peptidase_A24"/>
    <property type="match status" value="1"/>
</dbReference>
<dbReference type="GO" id="GO:0004190">
    <property type="term" value="F:aspartic-type endopeptidase activity"/>
    <property type="evidence" value="ECO:0007669"/>
    <property type="project" value="InterPro"/>
</dbReference>